<protein>
    <submittedName>
        <fullName evidence="8">Radical SAM domain protein</fullName>
    </submittedName>
</protein>
<dbReference type="Proteomes" id="UP000001784">
    <property type="component" value="Chromosome"/>
</dbReference>
<evidence type="ECO:0000256" key="5">
    <source>
        <dbReference type="ARBA" id="ARBA00023014"/>
    </source>
</evidence>
<dbReference type="STRING" id="335543.Sfum_2456"/>
<keyword evidence="3" id="KW-0479">Metal-binding</keyword>
<sequence length="470" mass="51711">MNTAREHSPSTLYANTGYGPGLAVLDFGDPNRVAVVEPDLAWWALVERHALGNALAGELVGDLRARADSFREEMGHLRFGLKPSAVYFNPTDRCNFNCSYCYLPEELRRNGKTMTPEEVCSALERLKSWFCGIMPAGARPQLIFHGSEPLMAKEAIFAGMERFRDDFTFGIQSNGMLLDDEAIAFLKDHGVGIGVSLDAPTADVANLTRRNWSGTGGFERVSEVIEKLASYPAFNVITTVTRGNVHTLPAMVDFYHQRGIATVMFNPVRCTQQGGRDLKPSDRVLAERFCRALDRAHELYVETGRKLVVANFANVLAGIIGPTGRRLMCDISPCGGGRCFFAVSAQGDVFPCSEFIGFQEFKGGNLFRDDLSGILESAPFRAVTGRKVEEIVPCAGCAIRHFCGAPCPAEVKAVSGTLNAPSPYCAFYEEQVRYAFRVIAAQREDAYLWGGWRDETEETFNCMVSKQAPA</sequence>
<name>A0LL34_SYNFM</name>
<dbReference type="AlphaFoldDB" id="A0LL34"/>
<dbReference type="SFLD" id="SFLDG01384">
    <property type="entry name" value="thioether_bond_formation_requi"/>
    <property type="match status" value="1"/>
</dbReference>
<dbReference type="SFLD" id="SFLDS00029">
    <property type="entry name" value="Radical_SAM"/>
    <property type="match status" value="1"/>
</dbReference>
<evidence type="ECO:0000313" key="8">
    <source>
        <dbReference type="EMBL" id="ABK18136.1"/>
    </source>
</evidence>
<dbReference type="EMBL" id="CP000478">
    <property type="protein sequence ID" value="ABK18136.1"/>
    <property type="molecule type" value="Genomic_DNA"/>
</dbReference>
<dbReference type="SFLD" id="SFLDG01386">
    <property type="entry name" value="main_SPASM_domain-containing"/>
    <property type="match status" value="1"/>
</dbReference>
<dbReference type="Pfam" id="PF13186">
    <property type="entry name" value="SPASM"/>
    <property type="match status" value="1"/>
</dbReference>
<dbReference type="InterPro" id="IPR007197">
    <property type="entry name" value="rSAM"/>
</dbReference>
<keyword evidence="4" id="KW-0408">Iron</keyword>
<keyword evidence="5" id="KW-0411">Iron-sulfur</keyword>
<dbReference type="InterPro" id="IPR058240">
    <property type="entry name" value="rSAM_sf"/>
</dbReference>
<reference evidence="8 9" key="1">
    <citation type="submission" date="2006-10" db="EMBL/GenBank/DDBJ databases">
        <title>Complete sequence of Syntrophobacter fumaroxidans MPOB.</title>
        <authorList>
            <consortium name="US DOE Joint Genome Institute"/>
            <person name="Copeland A."/>
            <person name="Lucas S."/>
            <person name="Lapidus A."/>
            <person name="Barry K."/>
            <person name="Detter J.C."/>
            <person name="Glavina del Rio T."/>
            <person name="Hammon N."/>
            <person name="Israni S."/>
            <person name="Pitluck S."/>
            <person name="Goltsman E.G."/>
            <person name="Martinez M."/>
            <person name="Schmutz J."/>
            <person name="Larimer F."/>
            <person name="Land M."/>
            <person name="Hauser L."/>
            <person name="Kyrpides N."/>
            <person name="Kim E."/>
            <person name="Boone D.R."/>
            <person name="Brockman F."/>
            <person name="Culley D."/>
            <person name="Ferry J."/>
            <person name="Gunsalus R."/>
            <person name="McInerney M.J."/>
            <person name="Morrison M."/>
            <person name="Plugge C."/>
            <person name="Rohlin L."/>
            <person name="Scholten J."/>
            <person name="Sieber J."/>
            <person name="Stams A.J.M."/>
            <person name="Worm P."/>
            <person name="Henstra A.M."/>
            <person name="Richardson P."/>
        </authorList>
    </citation>
    <scope>NUCLEOTIDE SEQUENCE [LARGE SCALE GENOMIC DNA]</scope>
    <source>
        <strain evidence="9">DSM 10017 / MPOB</strain>
    </source>
</reference>
<dbReference type="GO" id="GO:0051536">
    <property type="term" value="F:iron-sulfur cluster binding"/>
    <property type="evidence" value="ECO:0007669"/>
    <property type="project" value="UniProtKB-KW"/>
</dbReference>
<dbReference type="GO" id="GO:0046872">
    <property type="term" value="F:metal ion binding"/>
    <property type="evidence" value="ECO:0007669"/>
    <property type="project" value="UniProtKB-KW"/>
</dbReference>
<evidence type="ECO:0000256" key="1">
    <source>
        <dbReference type="ARBA" id="ARBA00001966"/>
    </source>
</evidence>
<dbReference type="PANTHER" id="PTHR43273">
    <property type="entry name" value="ANAEROBIC SULFATASE-MATURATING ENZYME HOMOLOG ASLB-RELATED"/>
    <property type="match status" value="1"/>
</dbReference>
<comment type="cofactor">
    <cofactor evidence="1">
        <name>[4Fe-4S] cluster</name>
        <dbReference type="ChEBI" id="CHEBI:49883"/>
    </cofactor>
</comment>
<dbReference type="InParanoid" id="A0LL34"/>
<proteinExistence type="inferred from homology"/>
<dbReference type="OrthoDB" id="9782387at2"/>
<dbReference type="eggNOG" id="COG0641">
    <property type="taxonomic scope" value="Bacteria"/>
</dbReference>
<evidence type="ECO:0000256" key="6">
    <source>
        <dbReference type="ARBA" id="ARBA00023601"/>
    </source>
</evidence>
<keyword evidence="2" id="KW-0949">S-adenosyl-L-methionine</keyword>
<comment type="similarity">
    <text evidence="6">Belongs to the radical SAM superfamily. Anaerobic sulfatase-maturating enzyme family.</text>
</comment>
<dbReference type="SUPFAM" id="SSF102114">
    <property type="entry name" value="Radical SAM enzymes"/>
    <property type="match status" value="1"/>
</dbReference>
<dbReference type="InterPro" id="IPR023867">
    <property type="entry name" value="Sulphatase_maturase_rSAM"/>
</dbReference>
<dbReference type="InterPro" id="IPR023885">
    <property type="entry name" value="4Fe4S-binding_SPASM_dom"/>
</dbReference>
<dbReference type="NCBIfam" id="TIGR04085">
    <property type="entry name" value="rSAM_more_4Fe4S"/>
    <property type="match status" value="1"/>
</dbReference>
<evidence type="ECO:0000259" key="7">
    <source>
        <dbReference type="PROSITE" id="PS51918"/>
    </source>
</evidence>
<dbReference type="SFLD" id="SFLDG01072">
    <property type="entry name" value="dehydrogenase_like"/>
    <property type="match status" value="1"/>
</dbReference>
<dbReference type="InterPro" id="IPR013785">
    <property type="entry name" value="Aldolase_TIM"/>
</dbReference>
<dbReference type="NCBIfam" id="TIGR04163">
    <property type="entry name" value="rSAM_cobopep"/>
    <property type="match status" value="1"/>
</dbReference>
<dbReference type="KEGG" id="sfu:Sfum_2456"/>
<dbReference type="GO" id="GO:0016491">
    <property type="term" value="F:oxidoreductase activity"/>
    <property type="evidence" value="ECO:0007669"/>
    <property type="project" value="InterPro"/>
</dbReference>
<accession>A0LL34</accession>
<dbReference type="SFLD" id="SFLDG01067">
    <property type="entry name" value="SPASM/twitch_domain_containing"/>
    <property type="match status" value="1"/>
</dbReference>
<organism evidence="8 9">
    <name type="scientific">Syntrophobacter fumaroxidans (strain DSM 10017 / MPOB)</name>
    <dbReference type="NCBI Taxonomy" id="335543"/>
    <lineage>
        <taxon>Bacteria</taxon>
        <taxon>Pseudomonadati</taxon>
        <taxon>Thermodesulfobacteriota</taxon>
        <taxon>Syntrophobacteria</taxon>
        <taxon>Syntrophobacterales</taxon>
        <taxon>Syntrophobacteraceae</taxon>
        <taxon>Syntrophobacter</taxon>
    </lineage>
</organism>
<evidence type="ECO:0000256" key="4">
    <source>
        <dbReference type="ARBA" id="ARBA00023004"/>
    </source>
</evidence>
<dbReference type="Gene3D" id="3.20.20.70">
    <property type="entry name" value="Aldolase class I"/>
    <property type="match status" value="1"/>
</dbReference>
<dbReference type="Pfam" id="PF04055">
    <property type="entry name" value="Radical_SAM"/>
    <property type="match status" value="1"/>
</dbReference>
<evidence type="ECO:0000313" key="9">
    <source>
        <dbReference type="Proteomes" id="UP000001784"/>
    </source>
</evidence>
<gene>
    <name evidence="8" type="ordered locus">Sfum_2456</name>
</gene>
<dbReference type="RefSeq" id="WP_011699304.1">
    <property type="nucleotide sequence ID" value="NC_008554.1"/>
</dbReference>
<evidence type="ECO:0000256" key="3">
    <source>
        <dbReference type="ARBA" id="ARBA00022723"/>
    </source>
</evidence>
<dbReference type="HOGENOM" id="CLU_009273_3_0_7"/>
<dbReference type="InterPro" id="IPR026423">
    <property type="entry name" value="rSAM_cobopep"/>
</dbReference>
<evidence type="ECO:0000256" key="2">
    <source>
        <dbReference type="ARBA" id="ARBA00022691"/>
    </source>
</evidence>
<dbReference type="PANTHER" id="PTHR43273:SF3">
    <property type="entry name" value="ANAEROBIC SULFATASE-MATURATING ENZYME HOMOLOG ASLB-RELATED"/>
    <property type="match status" value="1"/>
</dbReference>
<feature type="domain" description="Radical SAM core" evidence="7">
    <location>
        <begin position="80"/>
        <end position="302"/>
    </location>
</feature>
<keyword evidence="9" id="KW-1185">Reference proteome</keyword>
<dbReference type="PROSITE" id="PS51918">
    <property type="entry name" value="RADICAL_SAM"/>
    <property type="match status" value="1"/>
</dbReference>
<dbReference type="CDD" id="cd01335">
    <property type="entry name" value="Radical_SAM"/>
    <property type="match status" value="1"/>
</dbReference>